<dbReference type="EMBL" id="AGEK01000002">
    <property type="protein sequence ID" value="EHO75087.1"/>
    <property type="molecule type" value="Genomic_DNA"/>
</dbReference>
<evidence type="ECO:0008006" key="3">
    <source>
        <dbReference type="Google" id="ProtNLM"/>
    </source>
</evidence>
<gene>
    <name evidence="1" type="ORF">HMPREF9944_00024</name>
</gene>
<dbReference type="AlphaFoldDB" id="H1HIN0"/>
<dbReference type="PATRIC" id="fig|999422.3.peg.22"/>
<dbReference type="STRING" id="999422.HMPREF9944_00024"/>
<dbReference type="RefSeq" id="WP_008563592.1">
    <property type="nucleotide sequence ID" value="NZ_JH594500.1"/>
</dbReference>
<keyword evidence="2" id="KW-1185">Reference proteome</keyword>
<comment type="caution">
    <text evidence="1">The sequence shown here is derived from an EMBL/GenBank/DDBJ whole genome shotgun (WGS) entry which is preliminary data.</text>
</comment>
<sequence length="1258" mass="146077">MEITYKEQLSRHVENIFMGYSMPGLHICDIATGGGKSYTIGKLTCEYYPEKFDRIVILCVQNKLVNGMNREIDRFINTESSLISPSDKMVIENNPEVITQAIKNGHFQKLLEEMYYRIGEQNKADYKVNEIQYSYNAVKKIYEGLAGLIKTLEESDKNDYILSQINEGEAKLRRAVRGFFDTYKRHLEKTKQLKKVSLETILSRFQSLVKVYPQVDYRRKKVLLMTVHKAMYGIDPILSEKIYLQDLAEKNKKTLILFDESDQAAVAMRTAIIDQSIENAGGSKRFAKGYNGYLQYKDLIDNPEQIANEYYGELLEKCLNKAKEITKTNWEKAVGNILPYKNIFLGNNEELETYRRGVFFSGPALKLNISQKGDSTHSYICYKKNNRHFSLVHAKDDSLLTKEYAVVIPLDRFLSLIIGNTTSIKAQLRKVISESLKQSREQFEAEEKEIAANAATTNHYLGYPTLEREIHTLFSRFETTSEYQFEQQINEFMTNRKNLFVTDGDSKMKLPDYSVYSQGVQLYQEEIDERDNQHRVRLSCREITTTPEKILIDLVNTDGTSIVLCSATASSWSVVSNCDIKYLKQTLGEKVHVLSKEERETFDNLVDHTYPLEHQIKVVPLKKHIYEDKRENAIVLPDRYRQMFSPEALEERLADRWFKITYRGLKKTAKNFDDMMFQLYRLFQFIEAYHWFITHDDIHSMIYFQNRTGDKDKDQINVLSCLIDGTFKYMDCTLEDEIPTSWINEHICISKDWEDVESNILSKLSKDKDAKLMLISAYGSFKAGANMQYEIPEGLDYISGDNWISEGEKLKKDWDAIYVQSPTAYLMMNEDGNEATYEKSLYNAMLTLMMLFERGCLSRSDVAQWLFYALSGNFMFGEKQNPGIVKDKAAWAQTTVKQAIGRLCRTRNKPQTTYILFDESMKPFFDASNMEKSLTKEFRALATYILSHRDKKEDDIASEEVMRCNEANYAQAQLDRLRRIALRYTPHLQDEQDFDDDIEGENQVPYNVRISQVMNQSYKQTIIRKPVITTLEDLDKNDKRLTFMPKCYGDWKRNSECELNYYFDERFRACPKGKGKLFPYPISPSYVRLDVLMKNPVIKSHFEKNGFATTWEKEGMILHPQILATDYAGEIGEEAFKAILLHYTDCTEEEVKHLEGKDYELADFVITNEDGSYRIAFDVKNMNPKVDHKDKEGDMPTAKKREIKRKRLGCELITVNMLNMNTTGMDELREIHGIIDEDGTIIPSAIERIQKLVNGNKV</sequence>
<name>H1HIN0_9BACT</name>
<protein>
    <recommendedName>
        <fullName evidence="3">Helicase/UvrB N-terminal domain-containing protein</fullName>
    </recommendedName>
</protein>
<evidence type="ECO:0000313" key="1">
    <source>
        <dbReference type="EMBL" id="EHO75087.1"/>
    </source>
</evidence>
<organism evidence="1 2">
    <name type="scientific">Segatella maculosa OT 289</name>
    <dbReference type="NCBI Taxonomy" id="999422"/>
    <lineage>
        <taxon>Bacteria</taxon>
        <taxon>Pseudomonadati</taxon>
        <taxon>Bacteroidota</taxon>
        <taxon>Bacteroidia</taxon>
        <taxon>Bacteroidales</taxon>
        <taxon>Prevotellaceae</taxon>
        <taxon>Segatella</taxon>
    </lineage>
</organism>
<accession>H1HIN0</accession>
<proteinExistence type="predicted"/>
<dbReference type="Proteomes" id="UP000003167">
    <property type="component" value="Unassembled WGS sequence"/>
</dbReference>
<reference evidence="1 2" key="1">
    <citation type="submission" date="2011-12" db="EMBL/GenBank/DDBJ databases">
        <title>The Genome Sequence of Prevotella maculosa OT 289.</title>
        <authorList>
            <consortium name="The Broad Institute Genome Sequencing Platform"/>
            <person name="Earl A."/>
            <person name="Ward D."/>
            <person name="Feldgarden M."/>
            <person name="Gevers D."/>
            <person name="Izard J."/>
            <person name="Blanton J.M."/>
            <person name="Mathney J."/>
            <person name="Tanner A.C."/>
            <person name="Dewhirst F.E."/>
            <person name="Young S.K."/>
            <person name="Zeng Q."/>
            <person name="Gargeya S."/>
            <person name="Fitzgerald M."/>
            <person name="Haas B."/>
            <person name="Abouelleil A."/>
            <person name="Alvarado L."/>
            <person name="Arachchi H.M."/>
            <person name="Berlin A."/>
            <person name="Chapman S.B."/>
            <person name="Gearin G."/>
            <person name="Goldberg J."/>
            <person name="Griggs A."/>
            <person name="Gujja S."/>
            <person name="Hansen M."/>
            <person name="Heiman D."/>
            <person name="Howarth C."/>
            <person name="Larimer J."/>
            <person name="Lui A."/>
            <person name="MacDonald P.J.P."/>
            <person name="McCowen C."/>
            <person name="Montmayeur A."/>
            <person name="Murphy C."/>
            <person name="Neiman D."/>
            <person name="Pearson M."/>
            <person name="Priest M."/>
            <person name="Roberts A."/>
            <person name="Saif S."/>
            <person name="Shea T."/>
            <person name="Sisk P."/>
            <person name="Stolte C."/>
            <person name="Sykes S."/>
            <person name="Wortman J."/>
            <person name="Nusbaum C."/>
            <person name="Birren B."/>
        </authorList>
    </citation>
    <scope>NUCLEOTIDE SEQUENCE [LARGE SCALE GENOMIC DNA]</scope>
    <source>
        <strain evidence="1 2">OT 289</strain>
    </source>
</reference>
<dbReference type="HOGENOM" id="CLU_006952_0_0_10"/>
<evidence type="ECO:0000313" key="2">
    <source>
        <dbReference type="Proteomes" id="UP000003167"/>
    </source>
</evidence>